<dbReference type="AlphaFoldDB" id="A0A554VJ28"/>
<keyword evidence="2" id="KW-1133">Transmembrane helix</keyword>
<dbReference type="EMBL" id="VLNR01000028">
    <property type="protein sequence ID" value="TSE07901.1"/>
    <property type="molecule type" value="Genomic_DNA"/>
</dbReference>
<keyword evidence="4" id="KW-1185">Reference proteome</keyword>
<name>A0A554VJ28_9FLAO</name>
<keyword evidence="2" id="KW-0472">Membrane</keyword>
<reference evidence="3 4" key="1">
    <citation type="submission" date="2019-07" db="EMBL/GenBank/DDBJ databases">
        <title>The draft genome sequence of Aquimarina algiphila M91.</title>
        <authorList>
            <person name="Meng X."/>
        </authorList>
    </citation>
    <scope>NUCLEOTIDE SEQUENCE [LARGE SCALE GENOMIC DNA]</scope>
    <source>
        <strain evidence="3 4">M91</strain>
    </source>
</reference>
<evidence type="ECO:0000313" key="3">
    <source>
        <dbReference type="EMBL" id="TSE07901.1"/>
    </source>
</evidence>
<evidence type="ECO:0000256" key="1">
    <source>
        <dbReference type="SAM" id="Coils"/>
    </source>
</evidence>
<keyword evidence="2" id="KW-0812">Transmembrane</keyword>
<evidence type="ECO:0000256" key="2">
    <source>
        <dbReference type="SAM" id="Phobius"/>
    </source>
</evidence>
<organism evidence="3 4">
    <name type="scientific">Aquimarina algiphila</name>
    <dbReference type="NCBI Taxonomy" id="2047982"/>
    <lineage>
        <taxon>Bacteria</taxon>
        <taxon>Pseudomonadati</taxon>
        <taxon>Bacteroidota</taxon>
        <taxon>Flavobacteriia</taxon>
        <taxon>Flavobacteriales</taxon>
        <taxon>Flavobacteriaceae</taxon>
        <taxon>Aquimarina</taxon>
    </lineage>
</organism>
<dbReference type="RefSeq" id="WP_143916918.1">
    <property type="nucleotide sequence ID" value="NZ_CANMXV010000043.1"/>
</dbReference>
<proteinExistence type="predicted"/>
<feature type="coiled-coil region" evidence="1">
    <location>
        <begin position="56"/>
        <end position="104"/>
    </location>
</feature>
<feature type="transmembrane region" description="Helical" evidence="2">
    <location>
        <begin position="6"/>
        <end position="28"/>
    </location>
</feature>
<comment type="caution">
    <text evidence="3">The sequence shown here is derived from an EMBL/GenBank/DDBJ whole genome shotgun (WGS) entry which is preliminary data.</text>
</comment>
<accession>A0A554VJ28</accession>
<gene>
    <name evidence="3" type="ORF">FOF46_14340</name>
</gene>
<keyword evidence="1" id="KW-0175">Coiled coil</keyword>
<sequence>MEYLKLAGIFIGASAFWKALEALLHFGLQKKLKKAELRNLNAETNEKVIGNWIAWSDKMEERIQGLEKNNKEMKQTITKQRERINDLEVYIEELEHKLKKYQEKK</sequence>
<evidence type="ECO:0000313" key="4">
    <source>
        <dbReference type="Proteomes" id="UP000318833"/>
    </source>
</evidence>
<protein>
    <submittedName>
        <fullName evidence="3">Uncharacterized protein</fullName>
    </submittedName>
</protein>
<dbReference type="Proteomes" id="UP000318833">
    <property type="component" value="Unassembled WGS sequence"/>
</dbReference>
<dbReference type="OrthoDB" id="1440666at2"/>